<dbReference type="RefSeq" id="WP_013799119.1">
    <property type="nucleotide sequence ID" value="NC_015562.1"/>
</dbReference>
<accession>F6BDF6</accession>
<sequence>MATGEFTGKIKKLKSKTKKSTKIPTEGLKLVLVVLIFVVIAFAGYNVYITSKSRELLKLENEKQTAIDTLNKLFANYPGDPEKIVFVKKIQHSKSTEEIDKVLDEARAYLQLKNYKDLTIQQIKDMYGNYFSQSLKAQELVRKISGAKSKEEVDRLFKSANIKEDIKNIINKQIDEVLASGDEYYYVVKDNKSEFMSREEIEKYRNIWSLSELKTLYIEPVSQLSKVAIKISAKQCGKIPHKKDIISIYSKDGSFICYGIVNSSYVILPAISYSEDKSASSSVNEYGDSYSSSSTSSISYSLNNLPGILHATVIDRLDYNAIKEKFGKYGEKLNKIEDETQIFDENVDYFLIISIPSDKIPDIIQIDPKDMVIVVKS</sequence>
<evidence type="ECO:0000313" key="3">
    <source>
        <dbReference type="Proteomes" id="UP000009227"/>
    </source>
</evidence>
<dbReference type="STRING" id="880724.Metig_0974"/>
<feature type="transmembrane region" description="Helical" evidence="1">
    <location>
        <begin position="30"/>
        <end position="49"/>
    </location>
</feature>
<reference evidence="2 3" key="1">
    <citation type="submission" date="2011-05" db="EMBL/GenBank/DDBJ databases">
        <title>Complete sequence of Methanotorris igneus Kol 5.</title>
        <authorList>
            <consortium name="US DOE Joint Genome Institute"/>
            <person name="Lucas S."/>
            <person name="Han J."/>
            <person name="Lapidus A."/>
            <person name="Cheng J.-F."/>
            <person name="Goodwin L."/>
            <person name="Pitluck S."/>
            <person name="Peters L."/>
            <person name="Mikhailova N."/>
            <person name="Chertkov O."/>
            <person name="Han C."/>
            <person name="Tapia R."/>
            <person name="Land M."/>
            <person name="Hauser L."/>
            <person name="Kyrpides N."/>
            <person name="Ivanova N."/>
            <person name="Pagani I."/>
            <person name="Sieprawska-Lupa M."/>
            <person name="Whitman W."/>
            <person name="Woyke T."/>
        </authorList>
    </citation>
    <scope>NUCLEOTIDE SEQUENCE [LARGE SCALE GENOMIC DNA]</scope>
    <source>
        <strain evidence="3">DSM 5666 / JCM 11834 / Kol 5</strain>
    </source>
</reference>
<dbReference type="KEGG" id="mig:Metig_0974"/>
<gene>
    <name evidence="2" type="ordered locus">Metig_0974</name>
</gene>
<dbReference type="GeneID" id="10643820"/>
<keyword evidence="1" id="KW-0812">Transmembrane</keyword>
<evidence type="ECO:0000256" key="1">
    <source>
        <dbReference type="SAM" id="Phobius"/>
    </source>
</evidence>
<organism evidence="3">
    <name type="scientific">Methanotorris igneus (strain DSM 5666 / JCM 11834 / Kol 5)</name>
    <dbReference type="NCBI Taxonomy" id="880724"/>
    <lineage>
        <taxon>Archaea</taxon>
        <taxon>Methanobacteriati</taxon>
        <taxon>Methanobacteriota</taxon>
        <taxon>Methanomada group</taxon>
        <taxon>Methanococci</taxon>
        <taxon>Methanococcales</taxon>
        <taxon>Methanocaldococcaceae</taxon>
        <taxon>Methanotorris</taxon>
    </lineage>
</organism>
<dbReference type="EMBL" id="CP002737">
    <property type="protein sequence ID" value="AEF96517.1"/>
    <property type="molecule type" value="Genomic_DNA"/>
</dbReference>
<dbReference type="InterPro" id="IPR007509">
    <property type="entry name" value="DUF515"/>
</dbReference>
<dbReference type="OrthoDB" id="65991at2157"/>
<evidence type="ECO:0000313" key="2">
    <source>
        <dbReference type="EMBL" id="AEF96517.1"/>
    </source>
</evidence>
<protein>
    <recommendedName>
        <fullName evidence="4">Protein G-related albumin-binding (GA) module domain-containing protein</fullName>
    </recommendedName>
</protein>
<keyword evidence="3" id="KW-1185">Reference proteome</keyword>
<dbReference type="HOGENOM" id="CLU_732836_0_0_2"/>
<keyword evidence="1" id="KW-1133">Transmembrane helix</keyword>
<proteinExistence type="predicted"/>
<dbReference type="Pfam" id="PF04415">
    <property type="entry name" value="DUF515"/>
    <property type="match status" value="1"/>
</dbReference>
<keyword evidence="1" id="KW-0472">Membrane</keyword>
<evidence type="ECO:0008006" key="4">
    <source>
        <dbReference type="Google" id="ProtNLM"/>
    </source>
</evidence>
<dbReference type="AlphaFoldDB" id="F6BDF6"/>
<dbReference type="Proteomes" id="UP000009227">
    <property type="component" value="Chromosome"/>
</dbReference>
<name>F6BDF6_METIK</name>